<dbReference type="Proteomes" id="UP000253472">
    <property type="component" value="Unassembled WGS sequence"/>
</dbReference>
<evidence type="ECO:0000256" key="5">
    <source>
        <dbReference type="ARBA" id="ARBA00022692"/>
    </source>
</evidence>
<dbReference type="GO" id="GO:0000329">
    <property type="term" value="C:fungal-type vacuole membrane"/>
    <property type="evidence" value="ECO:0007669"/>
    <property type="project" value="TreeGrafter"/>
</dbReference>
<evidence type="ECO:0000256" key="3">
    <source>
        <dbReference type="ARBA" id="ARBA00012647"/>
    </source>
</evidence>
<evidence type="ECO:0000256" key="10">
    <source>
        <dbReference type="ARBA" id="ARBA00022989"/>
    </source>
</evidence>
<evidence type="ECO:0000313" key="18">
    <source>
        <dbReference type="Proteomes" id="UP000253472"/>
    </source>
</evidence>
<feature type="binding site" evidence="13">
    <location>
        <position position="362"/>
    </location>
    <ligand>
        <name>Zn(2+)</name>
        <dbReference type="ChEBI" id="CHEBI:29105"/>
        <label>2</label>
    </ligand>
</feature>
<feature type="binding site" evidence="13">
    <location>
        <position position="363"/>
    </location>
    <ligand>
        <name>Zn(2+)</name>
        <dbReference type="ChEBI" id="CHEBI:29105"/>
        <label>2</label>
    </ligand>
</feature>
<evidence type="ECO:0000256" key="4">
    <source>
        <dbReference type="ARBA" id="ARBA00022553"/>
    </source>
</evidence>
<evidence type="ECO:0000256" key="15">
    <source>
        <dbReference type="RuleBase" id="RU003947"/>
    </source>
</evidence>
<evidence type="ECO:0000313" key="17">
    <source>
        <dbReference type="EMBL" id="RCK63266.1"/>
    </source>
</evidence>
<feature type="binding site" evidence="13">
    <location>
        <position position="471"/>
    </location>
    <ligand>
        <name>Zn(2+)</name>
        <dbReference type="ChEBI" id="CHEBI:29105"/>
        <label>2</label>
    </ligand>
</feature>
<evidence type="ECO:0000256" key="2">
    <source>
        <dbReference type="ARBA" id="ARBA00005984"/>
    </source>
</evidence>
<dbReference type="InterPro" id="IPR017850">
    <property type="entry name" value="Alkaline_phosphatase_core_sf"/>
</dbReference>
<evidence type="ECO:0000256" key="16">
    <source>
        <dbReference type="SAM" id="Phobius"/>
    </source>
</evidence>
<dbReference type="Pfam" id="PF00245">
    <property type="entry name" value="Alk_phosphatase"/>
    <property type="match status" value="1"/>
</dbReference>
<keyword evidence="5 16" id="KW-0812">Transmembrane</keyword>
<keyword evidence="11 16" id="KW-0472">Membrane</keyword>
<dbReference type="FunFam" id="1.10.60.40:FF:000002">
    <property type="entry name" value="Alkaline phosphatase"/>
    <property type="match status" value="1"/>
</dbReference>
<comment type="cofactor">
    <cofactor evidence="13">
        <name>Zn(2+)</name>
        <dbReference type="ChEBI" id="CHEBI:29105"/>
    </cofactor>
    <text evidence="13">Binds 2 Zn(2+) ions.</text>
</comment>
<feature type="binding site" evidence="13">
    <location>
        <position position="76"/>
    </location>
    <ligand>
        <name>Zn(2+)</name>
        <dbReference type="ChEBI" id="CHEBI:29105"/>
        <label>2</label>
    </ligand>
</feature>
<accession>A0A367YBL2</accession>
<dbReference type="EC" id="3.1.3.1" evidence="3 15"/>
<evidence type="ECO:0000256" key="12">
    <source>
        <dbReference type="PIRSR" id="PIRSR601952-1"/>
    </source>
</evidence>
<feature type="active site" description="Phosphoserine intermediate" evidence="12">
    <location>
        <position position="124"/>
    </location>
</feature>
<organism evidence="17 18">
    <name type="scientific">Candida viswanathii</name>
    <dbReference type="NCBI Taxonomy" id="5486"/>
    <lineage>
        <taxon>Eukaryota</taxon>
        <taxon>Fungi</taxon>
        <taxon>Dikarya</taxon>
        <taxon>Ascomycota</taxon>
        <taxon>Saccharomycotina</taxon>
        <taxon>Pichiomycetes</taxon>
        <taxon>Debaryomycetaceae</taxon>
        <taxon>Candida/Lodderomyces clade</taxon>
        <taxon>Candida</taxon>
    </lineage>
</organism>
<feature type="binding site" evidence="13">
    <location>
        <position position="175"/>
    </location>
    <ligand>
        <name>Mg(2+)</name>
        <dbReference type="ChEBI" id="CHEBI:18420"/>
    </ligand>
</feature>
<dbReference type="STRING" id="5486.A0A367YBL2"/>
<comment type="catalytic activity">
    <reaction evidence="15">
        <text>a phosphate monoester + H2O = an alcohol + phosphate</text>
        <dbReference type="Rhea" id="RHEA:15017"/>
        <dbReference type="ChEBI" id="CHEBI:15377"/>
        <dbReference type="ChEBI" id="CHEBI:30879"/>
        <dbReference type="ChEBI" id="CHEBI:43474"/>
        <dbReference type="ChEBI" id="CHEBI:67140"/>
        <dbReference type="EC" id="3.1.3.1"/>
    </reaction>
</comment>
<dbReference type="SMART" id="SM00098">
    <property type="entry name" value="alkPPc"/>
    <property type="match status" value="1"/>
</dbReference>
<evidence type="ECO:0000256" key="6">
    <source>
        <dbReference type="ARBA" id="ARBA00022723"/>
    </source>
</evidence>
<dbReference type="Gene3D" id="3.40.720.10">
    <property type="entry name" value="Alkaline Phosphatase, subunit A"/>
    <property type="match status" value="1"/>
</dbReference>
<sequence>MGITNETQALLGGDSLSCLNKKKSNTKRNLSYLLNIITVSIIAYLCFFATHNHHNDNETPKVDPHKKKNIIMMVTDGMGPASLSAARSFRQFRDKLAINDVLTLDQYLIGSSRTRSSSSLVTDSAAGATAFSCALKSYNSAIGVSPDKSPCGTILEALKLQGYYTGLVVTTRITDATPAAFSAHVDYRFQEDLIAEHQLGEYPFGRAVDLILGGGRCHFLPTSKGGCRADDRNLIKESSDTWQYVGNRQQFDQLKGGKNVSLPLLGLLANTDIPYAIDRDEKEYPSLAEQVKVALTALSDATKDSDQGFFLLIEGSRIDHAGHHNDPAAQVREVLDYDEAFEEVIKFIDSTDVETVAISTSDHETGGLVVSRQVTPEYPDYIWYPEVLLNSTHSGDYLAHKIADYKNKDDTAKFTKFIRHEILETDLGVTDYTVKEVQAILDKVNDPANLLYVLNDIVSFRAQIGWTTHGHSAVDVNIYAHTNSPAIRDKLASAKAYHGLSGNHENIEIGAFMEEITGSNLSRVTELIKKTTHSPSLGKKEFSVDEFHGNV</sequence>
<comment type="similarity">
    <text evidence="2 14">Belongs to the alkaline phosphatase family.</text>
</comment>
<evidence type="ECO:0000256" key="14">
    <source>
        <dbReference type="RuleBase" id="RU003946"/>
    </source>
</evidence>
<dbReference type="GO" id="GO:0019637">
    <property type="term" value="P:organophosphate metabolic process"/>
    <property type="evidence" value="ECO:0007669"/>
    <property type="project" value="UniProtKB-ARBA"/>
</dbReference>
<feature type="binding site" evidence="13">
    <location>
        <position position="76"/>
    </location>
    <ligand>
        <name>Mg(2+)</name>
        <dbReference type="ChEBI" id="CHEBI:18420"/>
    </ligand>
</feature>
<comment type="caution">
    <text evidence="17">The sequence shown here is derived from an EMBL/GenBank/DDBJ whole genome shotgun (WGS) entry which is preliminary data.</text>
</comment>
<proteinExistence type="inferred from homology"/>
<comment type="subcellular location">
    <subcellularLocation>
        <location evidence="1">Membrane</location>
        <topology evidence="1">Single-pass membrane protein</topology>
    </subcellularLocation>
</comment>
<name>A0A367YBL2_9ASCO</name>
<keyword evidence="18" id="KW-1185">Reference proteome</keyword>
<protein>
    <recommendedName>
        <fullName evidence="3 15">Alkaline phosphatase</fullName>
        <ecNumber evidence="3 15">3.1.3.1</ecNumber>
    </recommendedName>
</protein>
<dbReference type="AlphaFoldDB" id="A0A367YBL2"/>
<dbReference type="PRINTS" id="PR00113">
    <property type="entry name" value="ALKPHPHTASE"/>
</dbReference>
<reference evidence="17 18" key="1">
    <citation type="submission" date="2018-06" db="EMBL/GenBank/DDBJ databases">
        <title>Whole genome sequencing of Candida tropicalis (genome annotated by CSBL at Korea University).</title>
        <authorList>
            <person name="Ahn J."/>
        </authorList>
    </citation>
    <scope>NUCLEOTIDE SEQUENCE [LARGE SCALE GENOMIC DNA]</scope>
    <source>
        <strain evidence="17 18">ATCC 20962</strain>
    </source>
</reference>
<dbReference type="EMBL" id="QLNQ01000024">
    <property type="protein sequence ID" value="RCK63266.1"/>
    <property type="molecule type" value="Genomic_DNA"/>
</dbReference>
<feature type="binding site" evidence="13">
    <location>
        <position position="177"/>
    </location>
    <ligand>
        <name>Mg(2+)</name>
        <dbReference type="ChEBI" id="CHEBI:18420"/>
    </ligand>
</feature>
<feature type="transmembrane region" description="Helical" evidence="16">
    <location>
        <begin position="30"/>
        <end position="50"/>
    </location>
</feature>
<gene>
    <name evidence="17" type="primary">PHO8_3</name>
    <name evidence="17" type="ORF">Cantr_10047</name>
</gene>
<keyword evidence="9 13" id="KW-0460">Magnesium</keyword>
<dbReference type="PANTHER" id="PTHR11596:SF5">
    <property type="entry name" value="ALKALINE PHOSPHATASE"/>
    <property type="match status" value="1"/>
</dbReference>
<feature type="binding site" evidence="13">
    <location>
        <position position="323"/>
    </location>
    <ligand>
        <name>Zn(2+)</name>
        <dbReference type="ChEBI" id="CHEBI:29105"/>
        <label>2</label>
    </ligand>
</feature>
<dbReference type="Gene3D" id="1.10.60.40">
    <property type="match status" value="1"/>
</dbReference>
<dbReference type="GO" id="GO:0046872">
    <property type="term" value="F:metal ion binding"/>
    <property type="evidence" value="ECO:0007669"/>
    <property type="project" value="UniProtKB-KW"/>
</dbReference>
<evidence type="ECO:0000256" key="9">
    <source>
        <dbReference type="ARBA" id="ARBA00022842"/>
    </source>
</evidence>
<dbReference type="PROSITE" id="PS00123">
    <property type="entry name" value="ALKALINE_PHOSPHATASE"/>
    <property type="match status" value="1"/>
</dbReference>
<keyword evidence="8 13" id="KW-0862">Zinc</keyword>
<dbReference type="GO" id="GO:0004035">
    <property type="term" value="F:alkaline phosphatase activity"/>
    <property type="evidence" value="ECO:0007669"/>
    <property type="project" value="UniProtKB-EC"/>
</dbReference>
<evidence type="ECO:0000256" key="7">
    <source>
        <dbReference type="ARBA" id="ARBA00022801"/>
    </source>
</evidence>
<dbReference type="SUPFAM" id="SSF53649">
    <property type="entry name" value="Alkaline phosphatase-like"/>
    <property type="match status" value="1"/>
</dbReference>
<evidence type="ECO:0000256" key="1">
    <source>
        <dbReference type="ARBA" id="ARBA00004167"/>
    </source>
</evidence>
<comment type="cofactor">
    <cofactor evidence="13">
        <name>Mg(2+)</name>
        <dbReference type="ChEBI" id="CHEBI:18420"/>
    </cofactor>
    <text evidence="13">Binds 1 Mg(2+) ion.</text>
</comment>
<evidence type="ECO:0000256" key="8">
    <source>
        <dbReference type="ARBA" id="ARBA00022833"/>
    </source>
</evidence>
<keyword evidence="10 16" id="KW-1133">Transmembrane helix</keyword>
<dbReference type="CDD" id="cd16012">
    <property type="entry name" value="ALP"/>
    <property type="match status" value="1"/>
</dbReference>
<dbReference type="InterPro" id="IPR001952">
    <property type="entry name" value="Alkaline_phosphatase"/>
</dbReference>
<keyword evidence="6 13" id="KW-0479">Metal-binding</keyword>
<evidence type="ECO:0000256" key="11">
    <source>
        <dbReference type="ARBA" id="ARBA00023136"/>
    </source>
</evidence>
<evidence type="ECO:0000256" key="13">
    <source>
        <dbReference type="PIRSR" id="PIRSR601952-2"/>
    </source>
</evidence>
<dbReference type="InterPro" id="IPR018299">
    <property type="entry name" value="Alkaline_phosphatase_AS"/>
</dbReference>
<dbReference type="OrthoDB" id="7392499at2759"/>
<keyword evidence="4" id="KW-0597">Phosphoprotein</keyword>
<feature type="binding site" evidence="13">
    <location>
        <position position="314"/>
    </location>
    <ligand>
        <name>Mg(2+)</name>
        <dbReference type="ChEBI" id="CHEBI:18420"/>
    </ligand>
</feature>
<dbReference type="PANTHER" id="PTHR11596">
    <property type="entry name" value="ALKALINE PHOSPHATASE"/>
    <property type="match status" value="1"/>
</dbReference>
<feature type="binding site" evidence="13">
    <location>
        <position position="319"/>
    </location>
    <ligand>
        <name>Zn(2+)</name>
        <dbReference type="ChEBI" id="CHEBI:29105"/>
        <label>2</label>
    </ligand>
</feature>
<dbReference type="FunFam" id="3.40.720.10:FF:000063">
    <property type="entry name" value="Alkaline phosphatase"/>
    <property type="match status" value="1"/>
</dbReference>
<keyword evidence="7 15" id="KW-0378">Hydrolase</keyword>